<feature type="domain" description="AB hydrolase-1" evidence="1">
    <location>
        <begin position="23"/>
        <end position="121"/>
    </location>
</feature>
<dbReference type="EMBL" id="JBHTHM010001551">
    <property type="protein sequence ID" value="MFD0786756.1"/>
    <property type="molecule type" value="Genomic_DNA"/>
</dbReference>
<evidence type="ECO:0000259" key="1">
    <source>
        <dbReference type="Pfam" id="PF12697"/>
    </source>
</evidence>
<reference evidence="3" key="1">
    <citation type="journal article" date="2019" name="Int. J. Syst. Evol. Microbiol.">
        <title>The Global Catalogue of Microorganisms (GCM) 10K type strain sequencing project: providing services to taxonomists for standard genome sequencing and annotation.</title>
        <authorList>
            <consortium name="The Broad Institute Genomics Platform"/>
            <consortium name="The Broad Institute Genome Sequencing Center for Infectious Disease"/>
            <person name="Wu L."/>
            <person name="Ma J."/>
        </authorList>
    </citation>
    <scope>NUCLEOTIDE SEQUENCE [LARGE SCALE GENOMIC DNA]</scope>
    <source>
        <strain evidence="3">JCM 32148</strain>
    </source>
</reference>
<dbReference type="InterPro" id="IPR000073">
    <property type="entry name" value="AB_hydrolase_1"/>
</dbReference>
<proteinExistence type="predicted"/>
<dbReference type="SUPFAM" id="SSF53474">
    <property type="entry name" value="alpha/beta-Hydrolases"/>
    <property type="match status" value="1"/>
</dbReference>
<dbReference type="PANTHER" id="PTHR43194">
    <property type="entry name" value="HYDROLASE ALPHA/BETA FOLD FAMILY"/>
    <property type="match status" value="1"/>
</dbReference>
<sequence>METVIAPDGERIVLHSSGTGPDVVVVHGGGVTIEPYRRLAAALTDHHTVHLYNRRGRADAPARREPYSVQQEIEDLAAVLTHTGARTVVGHSSGGFIALRAALTLPIARLALYDPAVSVDGIFKAEFVPRARA</sequence>
<accession>A0ABW3A828</accession>
<dbReference type="InterPro" id="IPR050228">
    <property type="entry name" value="Carboxylesterase_BioH"/>
</dbReference>
<dbReference type="Pfam" id="PF12697">
    <property type="entry name" value="Abhydrolase_6"/>
    <property type="match status" value="1"/>
</dbReference>
<evidence type="ECO:0000313" key="3">
    <source>
        <dbReference type="Proteomes" id="UP001597053"/>
    </source>
</evidence>
<evidence type="ECO:0000313" key="2">
    <source>
        <dbReference type="EMBL" id="MFD0786756.1"/>
    </source>
</evidence>
<comment type="caution">
    <text evidence="2">The sequence shown here is derived from an EMBL/GenBank/DDBJ whole genome shotgun (WGS) entry which is preliminary data.</text>
</comment>
<protein>
    <submittedName>
        <fullName evidence="2">Alpha/beta fold hydrolase</fullName>
    </submittedName>
</protein>
<dbReference type="Gene3D" id="3.40.50.1820">
    <property type="entry name" value="alpha/beta hydrolase"/>
    <property type="match status" value="1"/>
</dbReference>
<keyword evidence="2" id="KW-0378">Hydrolase</keyword>
<dbReference type="Proteomes" id="UP001597053">
    <property type="component" value="Unassembled WGS sequence"/>
</dbReference>
<name>A0ABW3A828_9ACTN</name>
<dbReference type="PANTHER" id="PTHR43194:SF5">
    <property type="entry name" value="PIMELOYL-[ACYL-CARRIER PROTEIN] METHYL ESTER ESTERASE"/>
    <property type="match status" value="1"/>
</dbReference>
<feature type="non-terminal residue" evidence="2">
    <location>
        <position position="133"/>
    </location>
</feature>
<keyword evidence="3" id="KW-1185">Reference proteome</keyword>
<gene>
    <name evidence="2" type="ORF">ACFQZ8_22905</name>
</gene>
<dbReference type="GO" id="GO:0016787">
    <property type="term" value="F:hydrolase activity"/>
    <property type="evidence" value="ECO:0007669"/>
    <property type="project" value="UniProtKB-KW"/>
</dbReference>
<dbReference type="InterPro" id="IPR029058">
    <property type="entry name" value="AB_hydrolase_fold"/>
</dbReference>
<organism evidence="2 3">
    <name type="scientific">Micromonospora azadirachtae</name>
    <dbReference type="NCBI Taxonomy" id="1970735"/>
    <lineage>
        <taxon>Bacteria</taxon>
        <taxon>Bacillati</taxon>
        <taxon>Actinomycetota</taxon>
        <taxon>Actinomycetes</taxon>
        <taxon>Micromonosporales</taxon>
        <taxon>Micromonosporaceae</taxon>
        <taxon>Micromonospora</taxon>
    </lineage>
</organism>